<reference evidence="2" key="1">
    <citation type="submission" date="2023-10" db="EMBL/GenBank/DDBJ databases">
        <title>Genome assemblies of two species of porcelain crab, Petrolisthes cinctipes and Petrolisthes manimaculis (Anomura: Porcellanidae).</title>
        <authorList>
            <person name="Angst P."/>
        </authorList>
    </citation>
    <scope>NUCLEOTIDE SEQUENCE</scope>
    <source>
        <strain evidence="2">PB745_01</strain>
        <tissue evidence="2">Gill</tissue>
    </source>
</reference>
<dbReference type="EMBL" id="JAWQEG010008567">
    <property type="protein sequence ID" value="KAK3850061.1"/>
    <property type="molecule type" value="Genomic_DNA"/>
</dbReference>
<feature type="region of interest" description="Disordered" evidence="1">
    <location>
        <begin position="48"/>
        <end position="100"/>
    </location>
</feature>
<name>A0AAE1EI40_PETCI</name>
<evidence type="ECO:0000313" key="2">
    <source>
        <dbReference type="EMBL" id="KAK3850061.1"/>
    </source>
</evidence>
<evidence type="ECO:0000313" key="3">
    <source>
        <dbReference type="Proteomes" id="UP001286313"/>
    </source>
</evidence>
<evidence type="ECO:0000256" key="1">
    <source>
        <dbReference type="SAM" id="MobiDB-lite"/>
    </source>
</evidence>
<accession>A0AAE1EI40</accession>
<dbReference type="Proteomes" id="UP001286313">
    <property type="component" value="Unassembled WGS sequence"/>
</dbReference>
<gene>
    <name evidence="2" type="ORF">Pcinc_043207</name>
</gene>
<proteinExistence type="predicted"/>
<dbReference type="AlphaFoldDB" id="A0AAE1EI40"/>
<sequence length="100" mass="11144">MLEMQSVECVILEFVYLISVEVKALEMRQVFVLIRGKRRESIIPQVKRLQQAHDPVRQGLDPGESARRAPQRPEPGQVTAAPPGPVRVSGCHSNPRYASG</sequence>
<keyword evidence="3" id="KW-1185">Reference proteome</keyword>
<comment type="caution">
    <text evidence="2">The sequence shown here is derived from an EMBL/GenBank/DDBJ whole genome shotgun (WGS) entry which is preliminary data.</text>
</comment>
<protein>
    <submittedName>
        <fullName evidence="2">Uncharacterized protein</fullName>
    </submittedName>
</protein>
<organism evidence="2 3">
    <name type="scientific">Petrolisthes cinctipes</name>
    <name type="common">Flat porcelain crab</name>
    <dbReference type="NCBI Taxonomy" id="88211"/>
    <lineage>
        <taxon>Eukaryota</taxon>
        <taxon>Metazoa</taxon>
        <taxon>Ecdysozoa</taxon>
        <taxon>Arthropoda</taxon>
        <taxon>Crustacea</taxon>
        <taxon>Multicrustacea</taxon>
        <taxon>Malacostraca</taxon>
        <taxon>Eumalacostraca</taxon>
        <taxon>Eucarida</taxon>
        <taxon>Decapoda</taxon>
        <taxon>Pleocyemata</taxon>
        <taxon>Anomura</taxon>
        <taxon>Galatheoidea</taxon>
        <taxon>Porcellanidae</taxon>
        <taxon>Petrolisthes</taxon>
    </lineage>
</organism>